<feature type="domain" description="MbtH-like" evidence="1">
    <location>
        <begin position="1"/>
        <end position="51"/>
    </location>
</feature>
<evidence type="ECO:0000313" key="3">
    <source>
        <dbReference type="Proteomes" id="UP000594205"/>
    </source>
</evidence>
<dbReference type="RefSeq" id="WP_194042759.1">
    <property type="nucleotide sequence ID" value="NZ_CP063373.1"/>
</dbReference>
<dbReference type="PANTHER" id="PTHR38444">
    <property type="entry name" value="ENTEROBACTIN BIOSYNTHESIS PROTEIN YBDZ"/>
    <property type="match status" value="1"/>
</dbReference>
<organism evidence="2 3">
    <name type="scientific">Streptomyces ferrugineus</name>
    <dbReference type="NCBI Taxonomy" id="1413221"/>
    <lineage>
        <taxon>Bacteria</taxon>
        <taxon>Bacillati</taxon>
        <taxon>Actinomycetota</taxon>
        <taxon>Actinomycetes</taxon>
        <taxon>Kitasatosporales</taxon>
        <taxon>Streptomycetaceae</taxon>
        <taxon>Streptomyces</taxon>
    </lineage>
</organism>
<dbReference type="Proteomes" id="UP000594205">
    <property type="component" value="Chromosome"/>
</dbReference>
<dbReference type="SUPFAM" id="SSF160582">
    <property type="entry name" value="MbtH-like"/>
    <property type="match status" value="1"/>
</dbReference>
<dbReference type="InterPro" id="IPR038020">
    <property type="entry name" value="MbtH-like_sf"/>
</dbReference>
<accession>A0A7M2SMB5</accession>
<proteinExistence type="predicted"/>
<dbReference type="InterPro" id="IPR037407">
    <property type="entry name" value="MLP_fam"/>
</dbReference>
<dbReference type="PANTHER" id="PTHR38444:SF1">
    <property type="entry name" value="ENTEROBACTIN BIOSYNTHESIS PROTEIN YBDZ"/>
    <property type="match status" value="1"/>
</dbReference>
<dbReference type="InterPro" id="IPR005153">
    <property type="entry name" value="MbtH-like_dom"/>
</dbReference>
<gene>
    <name evidence="2" type="ORF">IM697_42685</name>
</gene>
<sequence length="75" mass="8309">MTADDTGRFHHVVINHERQYSVWPADSTIPAGWSPVGFTSTLDDCLAHVDQVWTDLRPQSLRNPCPGRPYGTGSS</sequence>
<dbReference type="GO" id="GO:0005829">
    <property type="term" value="C:cytosol"/>
    <property type="evidence" value="ECO:0007669"/>
    <property type="project" value="TreeGrafter"/>
</dbReference>
<dbReference type="Pfam" id="PF03621">
    <property type="entry name" value="MbtH"/>
    <property type="match status" value="1"/>
</dbReference>
<keyword evidence="3" id="KW-1185">Reference proteome</keyword>
<evidence type="ECO:0000313" key="2">
    <source>
        <dbReference type="EMBL" id="QOV36613.1"/>
    </source>
</evidence>
<protein>
    <submittedName>
        <fullName evidence="2">MbtH family protein</fullName>
    </submittedName>
</protein>
<evidence type="ECO:0000259" key="1">
    <source>
        <dbReference type="SMART" id="SM00923"/>
    </source>
</evidence>
<reference evidence="2 3" key="1">
    <citation type="submission" date="2020-10" db="EMBL/GenBank/DDBJ databases">
        <title>Streptomyces ferrugineus complate genome analysis.</title>
        <authorList>
            <person name="Anwar N."/>
        </authorList>
    </citation>
    <scope>NUCLEOTIDE SEQUENCE [LARGE SCALE GENOMIC DNA]</scope>
    <source>
        <strain evidence="2 3">CCTCC AA2014009</strain>
    </source>
</reference>
<dbReference type="GO" id="GO:0019290">
    <property type="term" value="P:siderophore biosynthetic process"/>
    <property type="evidence" value="ECO:0007669"/>
    <property type="project" value="TreeGrafter"/>
</dbReference>
<dbReference type="AlphaFoldDB" id="A0A7M2SMB5"/>
<dbReference type="KEGG" id="sfeu:IM697_42685"/>
<dbReference type="EMBL" id="CP063373">
    <property type="protein sequence ID" value="QOV36613.1"/>
    <property type="molecule type" value="Genomic_DNA"/>
</dbReference>
<name>A0A7M2SMB5_9ACTN</name>
<dbReference type="Gene3D" id="3.90.820.10">
    <property type="entry name" value="Structural Genomics, Unknown Function 30-nov-00 1gh9 Mol_id"/>
    <property type="match status" value="1"/>
</dbReference>
<dbReference type="SMART" id="SM00923">
    <property type="entry name" value="MbtH"/>
    <property type="match status" value="1"/>
</dbReference>